<gene>
    <name evidence="2" type="ORF">HELGO_WM1447</name>
</gene>
<dbReference type="PANTHER" id="PTHR22916">
    <property type="entry name" value="GLYCOSYLTRANSFERASE"/>
    <property type="match status" value="1"/>
</dbReference>
<dbReference type="EMBL" id="CACVAP010000093">
    <property type="protein sequence ID" value="CAA6820078.1"/>
    <property type="molecule type" value="Genomic_DNA"/>
</dbReference>
<dbReference type="InterPro" id="IPR001173">
    <property type="entry name" value="Glyco_trans_2-like"/>
</dbReference>
<keyword evidence="2" id="KW-0808">Transferase</keyword>
<dbReference type="InterPro" id="IPR029044">
    <property type="entry name" value="Nucleotide-diphossugar_trans"/>
</dbReference>
<sequence>MIELSMISVVMSVYNAEKYLDEAIESIINQTYRNFEFIIINDGSNDKSLEIIKKYKNQDERIVLISRENRGLISSLNEGIERAKGKYIARMDADDISLSTRFEEQIKFMEENSDVGVCGTGIIGFGLDIDSSVNFYTTSNEQLKAELLFSSIFAHPTVVIRKNLIDTYNLYYDEGFKYAEDFELWVRMAEYTKFANIKKPLLKYRILQNSITREADRDVENRYKTIRPIVKKELIKLSINNNEEENILHFNLSVNSRIRDNDISFSDLKKYFSKLSNANKKNKIYNEITLKKVLGKKWLWNLYYRKEVHGLFSQYFIYGLWSIIKK</sequence>
<name>A0A6S6TV79_9BACT</name>
<accession>A0A6S6TV79</accession>
<protein>
    <submittedName>
        <fullName evidence="2">Glycosyl transferase family 2</fullName>
    </submittedName>
</protein>
<proteinExistence type="predicted"/>
<dbReference type="AlphaFoldDB" id="A0A6S6TV79"/>
<feature type="domain" description="Glycosyltransferase 2-like" evidence="1">
    <location>
        <begin position="8"/>
        <end position="123"/>
    </location>
</feature>
<organism evidence="2">
    <name type="scientific">uncultured Sulfurovum sp</name>
    <dbReference type="NCBI Taxonomy" id="269237"/>
    <lineage>
        <taxon>Bacteria</taxon>
        <taxon>Pseudomonadati</taxon>
        <taxon>Campylobacterota</taxon>
        <taxon>Epsilonproteobacteria</taxon>
        <taxon>Campylobacterales</taxon>
        <taxon>Sulfurovaceae</taxon>
        <taxon>Sulfurovum</taxon>
        <taxon>environmental samples</taxon>
    </lineage>
</organism>
<dbReference type="Gene3D" id="3.90.550.10">
    <property type="entry name" value="Spore Coat Polysaccharide Biosynthesis Protein SpsA, Chain A"/>
    <property type="match status" value="1"/>
</dbReference>
<dbReference type="PANTHER" id="PTHR22916:SF3">
    <property type="entry name" value="UDP-GLCNAC:BETAGAL BETA-1,3-N-ACETYLGLUCOSAMINYLTRANSFERASE-LIKE PROTEIN 1"/>
    <property type="match status" value="1"/>
</dbReference>
<dbReference type="GO" id="GO:0016758">
    <property type="term" value="F:hexosyltransferase activity"/>
    <property type="evidence" value="ECO:0007669"/>
    <property type="project" value="UniProtKB-ARBA"/>
</dbReference>
<reference evidence="2" key="1">
    <citation type="submission" date="2020-01" db="EMBL/GenBank/DDBJ databases">
        <authorList>
            <person name="Meier V. D."/>
            <person name="Meier V D."/>
        </authorList>
    </citation>
    <scope>NUCLEOTIDE SEQUENCE</scope>
    <source>
        <strain evidence="2">HLG_WM_MAG_06</strain>
    </source>
</reference>
<dbReference type="Pfam" id="PF00535">
    <property type="entry name" value="Glycos_transf_2"/>
    <property type="match status" value="1"/>
</dbReference>
<evidence type="ECO:0000259" key="1">
    <source>
        <dbReference type="Pfam" id="PF00535"/>
    </source>
</evidence>
<evidence type="ECO:0000313" key="2">
    <source>
        <dbReference type="EMBL" id="CAA6820078.1"/>
    </source>
</evidence>
<dbReference type="SUPFAM" id="SSF53448">
    <property type="entry name" value="Nucleotide-diphospho-sugar transferases"/>
    <property type="match status" value="1"/>
</dbReference>